<name>A0A4S2KXB9_9HYME</name>
<evidence type="ECO:0000313" key="3">
    <source>
        <dbReference type="EMBL" id="TGZ54813.1"/>
    </source>
</evidence>
<proteinExistence type="predicted"/>
<feature type="non-terminal residue" evidence="3">
    <location>
        <position position="680"/>
    </location>
</feature>
<dbReference type="EMBL" id="QBLH01000537">
    <property type="protein sequence ID" value="TGZ54813.1"/>
    <property type="molecule type" value="Genomic_DNA"/>
</dbReference>
<keyword evidence="4" id="KW-1185">Reference proteome</keyword>
<dbReference type="InterPro" id="IPR028019">
    <property type="entry name" value="DUF4508"/>
</dbReference>
<dbReference type="Proteomes" id="UP000310200">
    <property type="component" value="Unassembled WGS sequence"/>
</dbReference>
<feature type="compositionally biased region" description="Basic and acidic residues" evidence="2">
    <location>
        <begin position="534"/>
        <end position="552"/>
    </location>
</feature>
<dbReference type="Gene3D" id="1.25.40.10">
    <property type="entry name" value="Tetratricopeptide repeat domain"/>
    <property type="match status" value="2"/>
</dbReference>
<gene>
    <name evidence="3" type="ORF">DBV15_01956</name>
</gene>
<dbReference type="InterPro" id="IPR011990">
    <property type="entry name" value="TPR-like_helical_dom_sf"/>
</dbReference>
<evidence type="ECO:0000256" key="1">
    <source>
        <dbReference type="SAM" id="Coils"/>
    </source>
</evidence>
<feature type="coiled-coil region" evidence="1">
    <location>
        <begin position="451"/>
        <end position="478"/>
    </location>
</feature>
<dbReference type="AlphaFoldDB" id="A0A4S2KXB9"/>
<dbReference type="STRING" id="300112.A0A4S2KXB9"/>
<evidence type="ECO:0000313" key="4">
    <source>
        <dbReference type="Proteomes" id="UP000310200"/>
    </source>
</evidence>
<dbReference type="SUPFAM" id="SSF48452">
    <property type="entry name" value="TPR-like"/>
    <property type="match status" value="1"/>
</dbReference>
<feature type="compositionally biased region" description="Acidic residues" evidence="2">
    <location>
        <begin position="507"/>
        <end position="523"/>
    </location>
</feature>
<dbReference type="PANTHER" id="PTHR16260:SF3">
    <property type="entry name" value="CHROMOSOME 14 OPEN READING FRAME 119-LIKE-RELATED"/>
    <property type="match status" value="1"/>
</dbReference>
<accession>A0A4S2KXB9</accession>
<feature type="region of interest" description="Disordered" evidence="2">
    <location>
        <begin position="493"/>
        <end position="552"/>
    </location>
</feature>
<protein>
    <submittedName>
        <fullName evidence="3">Uncharacterized protein</fullName>
    </submittedName>
</protein>
<dbReference type="PANTHER" id="PTHR16260">
    <property type="entry name" value="SIMILAR TO 1700123O20RIK PROTEIN"/>
    <property type="match status" value="1"/>
</dbReference>
<dbReference type="Pfam" id="PF14969">
    <property type="entry name" value="DUF4508"/>
    <property type="match status" value="1"/>
</dbReference>
<evidence type="ECO:0000256" key="2">
    <source>
        <dbReference type="SAM" id="MobiDB-lite"/>
    </source>
</evidence>
<reference evidence="3 4" key="1">
    <citation type="journal article" date="2019" name="Philos. Trans. R. Soc. Lond., B, Biol. Sci.">
        <title>Ant behaviour and brain gene expression of defending hosts depend on the ecological success of the intruding social parasite.</title>
        <authorList>
            <person name="Kaur R."/>
            <person name="Stoldt M."/>
            <person name="Jongepier E."/>
            <person name="Feldmeyer B."/>
            <person name="Menzel F."/>
            <person name="Bornberg-Bauer E."/>
            <person name="Foitzik S."/>
        </authorList>
    </citation>
    <scope>NUCLEOTIDE SEQUENCE [LARGE SCALE GENOMIC DNA]</scope>
    <source>
        <tissue evidence="3">Whole body</tissue>
    </source>
</reference>
<organism evidence="3 4">
    <name type="scientific">Temnothorax longispinosus</name>
    <dbReference type="NCBI Taxonomy" id="300112"/>
    <lineage>
        <taxon>Eukaryota</taxon>
        <taxon>Metazoa</taxon>
        <taxon>Ecdysozoa</taxon>
        <taxon>Arthropoda</taxon>
        <taxon>Hexapoda</taxon>
        <taxon>Insecta</taxon>
        <taxon>Pterygota</taxon>
        <taxon>Neoptera</taxon>
        <taxon>Endopterygota</taxon>
        <taxon>Hymenoptera</taxon>
        <taxon>Apocrita</taxon>
        <taxon>Aculeata</taxon>
        <taxon>Formicoidea</taxon>
        <taxon>Formicidae</taxon>
        <taxon>Myrmicinae</taxon>
        <taxon>Temnothorax</taxon>
    </lineage>
</organism>
<sequence length="680" mass="78155">MANRQEDMSIKAKLSTLHCPFTWELLDCMIKQSTIKNDEDDQLMVDDETAHPLERLLISLLKCYKAVLSADNDEATRRIEKAGEILMEIQQEKDFHRMIRAIEHVFYATKCFSLYDANDMDGVEEILPNIIIDTEDFSDIESGALYGCQSVLWSCLKDFGMDKAVDTARKAVEKNQDCALWHFILAKNLRRQRRLINVSSNVSDMEREHFEIAYAMSKNHVFGIYYLQMRIESFYKYSKEREYLMRKNANEREVIKIAKDILKAKPNNSKVLLALALMFLRVSSDERLSAKECLDAVNEIVPNNSTYLHYTAMLYEQSGDYKVSIEALKYFKKAAECNNFVAELCYIQYGWEVGELEPLPHLLRMLKKYEHSVKERQISILLAIAVTYYSLHKDIPNAADYFLKALTVDPLNKKFKTYYKYLDFQSRGRAGRGAMNVTGVRVRIYDEGKCIHEHEAARSEAENDLRTLMQNLRDTRSEVNDFLTAIIQRDAPGRAQEMASQSISSDIESDSVEEEEEEGEEGETQANPKKCKHQTSDHGPTDGGAHRPDKPKPYLLAETEPVISPGTMSTMLSNEAQLRYMIEWFQEWSEMQRNDFLGVLLENCGPPGLVNGLVAGIEKLGCEGSDRPPSLFQCRIKLFREWSSTWSQCEKDSLLAAIKITDSKFAEKYEERLSSLTEDK</sequence>
<comment type="caution">
    <text evidence="3">The sequence shown here is derived from an EMBL/GenBank/DDBJ whole genome shotgun (WGS) entry which is preliminary data.</text>
</comment>
<keyword evidence="1" id="KW-0175">Coiled coil</keyword>